<dbReference type="CDD" id="cd01745">
    <property type="entry name" value="GATase1_2"/>
    <property type="match status" value="1"/>
</dbReference>
<evidence type="ECO:0000256" key="1">
    <source>
        <dbReference type="SAM" id="MobiDB-lite"/>
    </source>
</evidence>
<dbReference type="GO" id="GO:0006598">
    <property type="term" value="P:polyamine catabolic process"/>
    <property type="evidence" value="ECO:0007669"/>
    <property type="project" value="TreeGrafter"/>
</dbReference>
<dbReference type="Pfam" id="PF07722">
    <property type="entry name" value="Peptidase_C26"/>
    <property type="match status" value="1"/>
</dbReference>
<reference evidence="2" key="1">
    <citation type="submission" date="2015-08" db="EMBL/GenBank/DDBJ databases">
        <authorList>
            <person name="Babu N.S."/>
            <person name="Beckwith C.J."/>
            <person name="Beseler K.G."/>
            <person name="Brison A."/>
            <person name="Carone J.V."/>
            <person name="Caskin T.P."/>
            <person name="Diamond M."/>
            <person name="Durham M.E."/>
            <person name="Foxe J.M."/>
            <person name="Go M."/>
            <person name="Henderson B.A."/>
            <person name="Jones I.B."/>
            <person name="McGettigan J.A."/>
            <person name="Micheletti S.J."/>
            <person name="Nasrallah M.E."/>
            <person name="Ortiz D."/>
            <person name="Piller C.R."/>
            <person name="Privatt S.R."/>
            <person name="Schneider S.L."/>
            <person name="Sharp S."/>
            <person name="Smith T.C."/>
            <person name="Stanton J.D."/>
            <person name="Ullery H.E."/>
            <person name="Wilson R.J."/>
            <person name="Serrano M.G."/>
            <person name="Buck G."/>
            <person name="Lee V."/>
            <person name="Wang Y."/>
            <person name="Carvalho R."/>
            <person name="Voegtly L."/>
            <person name="Shi R."/>
            <person name="Duckworth R."/>
            <person name="Johnson A."/>
            <person name="Loviza R."/>
            <person name="Walstead R."/>
            <person name="Shah Z."/>
            <person name="Kiflezghi M."/>
            <person name="Wade K."/>
            <person name="Ball S.L."/>
            <person name="Bradley K.W."/>
            <person name="Asai D.J."/>
            <person name="Bowman C.A."/>
            <person name="Russell D.A."/>
            <person name="Pope W.H."/>
            <person name="Jacobs-Sera D."/>
            <person name="Hendrix R.W."/>
            <person name="Hatfull G.F."/>
        </authorList>
    </citation>
    <scope>NUCLEOTIDE SEQUENCE</scope>
</reference>
<organism evidence="2">
    <name type="scientific">metagenome</name>
    <dbReference type="NCBI Taxonomy" id="256318"/>
    <lineage>
        <taxon>unclassified sequences</taxon>
        <taxon>metagenomes</taxon>
    </lineage>
</organism>
<dbReference type="InterPro" id="IPR011697">
    <property type="entry name" value="Peptidase_C26"/>
</dbReference>
<dbReference type="GO" id="GO:0005829">
    <property type="term" value="C:cytosol"/>
    <property type="evidence" value="ECO:0007669"/>
    <property type="project" value="TreeGrafter"/>
</dbReference>
<dbReference type="AlphaFoldDB" id="A0A2P2C6S2"/>
<dbReference type="PROSITE" id="PS51273">
    <property type="entry name" value="GATASE_TYPE_1"/>
    <property type="match status" value="1"/>
</dbReference>
<sequence>MSLPVIGLTTYREQAAWGVWHQRADLLPTQYAAAVEALGGVPLLLPPVDLAGAAEAAVARIDALVISGGADVDPEQYGEQAHPRTAGWRTDRDAWELSLLAAASAGSLPVLGVCRGMQIMAVQAGGVLDQHTPDVVGHDDHSPGGDEFGSVEVSTVPGSRVAGLVGDELTVNCHHHQSVRSHPGFVPVAHAADGTLEAIEAEGDRFCVAVQWHPETAADVGLLAGLVAAARSRSAEQEGRHRGQPDHHDQGA</sequence>
<dbReference type="PANTHER" id="PTHR43235:SF1">
    <property type="entry name" value="GLUTAMINE AMIDOTRANSFERASE PB2B2.05-RELATED"/>
    <property type="match status" value="1"/>
</dbReference>
<dbReference type="SUPFAM" id="SSF52317">
    <property type="entry name" value="Class I glutamine amidotransferase-like"/>
    <property type="match status" value="1"/>
</dbReference>
<accession>A0A2P2C6S2</accession>
<keyword evidence="2" id="KW-0808">Transferase</keyword>
<keyword evidence="2" id="KW-0315">Glutamine amidotransferase</keyword>
<dbReference type="PANTHER" id="PTHR43235">
    <property type="entry name" value="GLUTAMINE AMIDOTRANSFERASE PB2B2.05-RELATED"/>
    <property type="match status" value="1"/>
</dbReference>
<dbReference type="GO" id="GO:0033969">
    <property type="term" value="F:gamma-glutamyl-gamma-aminobutyrate hydrolase activity"/>
    <property type="evidence" value="ECO:0007669"/>
    <property type="project" value="TreeGrafter"/>
</dbReference>
<dbReference type="Gene3D" id="3.40.50.880">
    <property type="match status" value="1"/>
</dbReference>
<dbReference type="GO" id="GO:0016740">
    <property type="term" value="F:transferase activity"/>
    <property type="evidence" value="ECO:0007669"/>
    <property type="project" value="UniProtKB-KW"/>
</dbReference>
<name>A0A2P2C6S2_9ZZZZ</name>
<gene>
    <name evidence="2" type="ORF">NOCA2430035</name>
</gene>
<dbReference type="InterPro" id="IPR044668">
    <property type="entry name" value="PuuD-like"/>
</dbReference>
<dbReference type="EMBL" id="CZKA01000038">
    <property type="protein sequence ID" value="CUR57686.1"/>
    <property type="molecule type" value="Genomic_DNA"/>
</dbReference>
<evidence type="ECO:0000313" key="2">
    <source>
        <dbReference type="EMBL" id="CUR57686.1"/>
    </source>
</evidence>
<protein>
    <submittedName>
        <fullName evidence="2">Predicted glutamine amidotransferase</fullName>
    </submittedName>
</protein>
<proteinExistence type="predicted"/>
<dbReference type="InterPro" id="IPR029062">
    <property type="entry name" value="Class_I_gatase-like"/>
</dbReference>
<feature type="region of interest" description="Disordered" evidence="1">
    <location>
        <begin position="233"/>
        <end position="252"/>
    </location>
</feature>